<organism evidence="5 6">
    <name type="scientific">Thermodesulfobium narugense DSM 14796</name>
    <dbReference type="NCBI Taxonomy" id="747365"/>
    <lineage>
        <taxon>Bacteria</taxon>
        <taxon>Pseudomonadati</taxon>
        <taxon>Thermodesulfobiota</taxon>
        <taxon>Thermodesulfobiia</taxon>
        <taxon>Thermodesulfobiales</taxon>
        <taxon>Thermodesulfobiaceae</taxon>
        <taxon>Thermodesulfobium</taxon>
    </lineage>
</organism>
<keyword evidence="2" id="KW-0328">Glycosyltransferase</keyword>
<dbReference type="GO" id="GO:0016757">
    <property type="term" value="F:glycosyltransferase activity"/>
    <property type="evidence" value="ECO:0007669"/>
    <property type="project" value="UniProtKB-KW"/>
</dbReference>
<reference evidence="5 6" key="1">
    <citation type="submission" date="2011-04" db="EMBL/GenBank/DDBJ databases">
        <title>The complete genome of Thermodesulfobium narugense DSM 14796.</title>
        <authorList>
            <consortium name="US DOE Joint Genome Institute (JGI-PGF)"/>
            <person name="Lucas S."/>
            <person name="Han J."/>
            <person name="Lapidus A."/>
            <person name="Bruce D."/>
            <person name="Goodwin L."/>
            <person name="Pitluck S."/>
            <person name="Peters L."/>
            <person name="Kyrpides N."/>
            <person name="Mavromatis K."/>
            <person name="Pagani I."/>
            <person name="Ivanova N."/>
            <person name="Ovchinnikova G."/>
            <person name="Zhang X."/>
            <person name="Saunders L."/>
            <person name="Detter J.C."/>
            <person name="Tapia R."/>
            <person name="Han C."/>
            <person name="Land M."/>
            <person name="Hauser L."/>
            <person name="Markowitz V."/>
            <person name="Cheng J.-F."/>
            <person name="Hugenholtz P."/>
            <person name="Woyke T."/>
            <person name="Wu D."/>
            <person name="Spring S."/>
            <person name="Schroeder M."/>
            <person name="Brambilla E."/>
            <person name="Klenk H.-P."/>
            <person name="Eisen J.A."/>
        </authorList>
    </citation>
    <scope>NUCLEOTIDE SEQUENCE [LARGE SCALE GENOMIC DNA]</scope>
    <source>
        <strain evidence="5 6">DSM 14796</strain>
    </source>
</reference>
<keyword evidence="4" id="KW-1133">Transmembrane helix</keyword>
<dbReference type="OrthoDB" id="1727335at2"/>
<feature type="transmembrane region" description="Helical" evidence="4">
    <location>
        <begin position="274"/>
        <end position="297"/>
    </location>
</feature>
<proteinExistence type="inferred from homology"/>
<dbReference type="HOGENOM" id="CLU_023845_4_1_9"/>
<gene>
    <name evidence="5" type="ORF">Thena_0849</name>
</gene>
<evidence type="ECO:0000256" key="1">
    <source>
        <dbReference type="ARBA" id="ARBA00006739"/>
    </source>
</evidence>
<protein>
    <submittedName>
        <fullName evidence="5">Glycosyl transferase family 2</fullName>
    </submittedName>
</protein>
<evidence type="ECO:0000256" key="4">
    <source>
        <dbReference type="SAM" id="Phobius"/>
    </source>
</evidence>
<comment type="similarity">
    <text evidence="1">Belongs to the glycosyltransferase 2 family.</text>
</comment>
<keyword evidence="6" id="KW-1185">Reference proteome</keyword>
<dbReference type="PANTHER" id="PTHR43179:SF12">
    <property type="entry name" value="GALACTOFURANOSYLTRANSFERASE GLFT2"/>
    <property type="match status" value="1"/>
</dbReference>
<dbReference type="EMBL" id="CP002690">
    <property type="protein sequence ID" value="AEE14479.1"/>
    <property type="molecule type" value="Genomic_DNA"/>
</dbReference>
<evidence type="ECO:0000313" key="5">
    <source>
        <dbReference type="EMBL" id="AEE14479.1"/>
    </source>
</evidence>
<keyword evidence="4" id="KW-0472">Membrane</keyword>
<evidence type="ECO:0000313" key="6">
    <source>
        <dbReference type="Proteomes" id="UP000011765"/>
    </source>
</evidence>
<dbReference type="AlphaFoldDB" id="M1E8H3"/>
<accession>M1E8H3</accession>
<evidence type="ECO:0000256" key="3">
    <source>
        <dbReference type="ARBA" id="ARBA00022679"/>
    </source>
</evidence>
<keyword evidence="4" id="KW-0812">Transmembrane</keyword>
<dbReference type="Gene3D" id="3.90.550.10">
    <property type="entry name" value="Spore Coat Polysaccharide Biosynthesis Protein SpsA, Chain A"/>
    <property type="match status" value="1"/>
</dbReference>
<dbReference type="eggNOG" id="COG1216">
    <property type="taxonomic scope" value="Bacteria"/>
</dbReference>
<name>M1E8H3_9BACT</name>
<dbReference type="KEGG" id="tnr:Thena_0849"/>
<sequence length="328" mass="38166">MNDSIECLKLWAEGRLDVWVNPDNPLRSLSFPPVSKPVKYTLYKDTEFESMKDLNGDGLIFIQSGYNGGFSFGNNLGIKYALKKGDADFFWFLNNDTVVDSNALSCALKIFDDDNKIGLVGSKIKYYHRTDTIQALCGCNKIIPWDNKSFRWIAFNSKDAQNFREGFEIEGALFGASMLARKECLSDAGLFDEKYFMQVEEYDFCFMVRRCGWKIFCCCKSIIYHKVGASTGYGTIKSFFGRKSLRNNFKRFLQTPCLHLRNRFYFTKKFFGTFHFYLFFIINFYLVLRLILGIIVYDDEKFKRIRFLLIAVFDGIRGKMGKPEWINS</sequence>
<dbReference type="SUPFAM" id="SSF53448">
    <property type="entry name" value="Nucleotide-diphospho-sugar transferases"/>
    <property type="match status" value="1"/>
</dbReference>
<dbReference type="STRING" id="747365.Thena_0849"/>
<dbReference type="PANTHER" id="PTHR43179">
    <property type="entry name" value="RHAMNOSYLTRANSFERASE WBBL"/>
    <property type="match status" value="1"/>
</dbReference>
<dbReference type="InterPro" id="IPR029044">
    <property type="entry name" value="Nucleotide-diphossugar_trans"/>
</dbReference>
<keyword evidence="3 5" id="KW-0808">Transferase</keyword>
<evidence type="ECO:0000256" key="2">
    <source>
        <dbReference type="ARBA" id="ARBA00022676"/>
    </source>
</evidence>
<dbReference type="Pfam" id="PF13641">
    <property type="entry name" value="Glyco_tranf_2_3"/>
    <property type="match status" value="1"/>
</dbReference>
<dbReference type="Proteomes" id="UP000011765">
    <property type="component" value="Chromosome"/>
</dbReference>